<dbReference type="Proteomes" id="UP000295711">
    <property type="component" value="Unassembled WGS sequence"/>
</dbReference>
<gene>
    <name evidence="3" type="ORF">EV212_10154</name>
</gene>
<dbReference type="EMBL" id="SLXA01000001">
    <property type="protein sequence ID" value="TCO86274.1"/>
    <property type="molecule type" value="Genomic_DNA"/>
</dbReference>
<feature type="transmembrane region" description="Helical" evidence="1">
    <location>
        <begin position="12"/>
        <end position="35"/>
    </location>
</feature>
<keyword evidence="1" id="KW-0812">Transmembrane</keyword>
<evidence type="ECO:0000259" key="2">
    <source>
        <dbReference type="Pfam" id="PF26018"/>
    </source>
</evidence>
<dbReference type="InterPro" id="IPR058709">
    <property type="entry name" value="BSH_RND-rel"/>
</dbReference>
<keyword evidence="1" id="KW-1133">Transmembrane helix</keyword>
<evidence type="ECO:0000313" key="3">
    <source>
        <dbReference type="EMBL" id="TCO86274.1"/>
    </source>
</evidence>
<dbReference type="OrthoDB" id="1834786at2"/>
<dbReference type="Pfam" id="PF26018">
    <property type="entry name" value="BSH_RND_rel"/>
    <property type="match status" value="1"/>
</dbReference>
<reference evidence="3 4" key="1">
    <citation type="submission" date="2019-03" db="EMBL/GenBank/DDBJ databases">
        <title>Genomic Encyclopedia of Type Strains, Phase IV (KMG-IV): sequencing the most valuable type-strain genomes for metagenomic binning, comparative biology and taxonomic classification.</title>
        <authorList>
            <person name="Goeker M."/>
        </authorList>
    </citation>
    <scope>NUCLEOTIDE SEQUENCE [LARGE SCALE GENOMIC DNA]</scope>
    <source>
        <strain evidence="3 4">DSM 28559</strain>
    </source>
</reference>
<evidence type="ECO:0000256" key="1">
    <source>
        <dbReference type="SAM" id="Phobius"/>
    </source>
</evidence>
<dbReference type="RefSeq" id="WP_132087126.1">
    <property type="nucleotide sequence ID" value="NZ_JANKAQ010000005.1"/>
</dbReference>
<protein>
    <recommendedName>
        <fullName evidence="2">RND related barrel-sandwich hybrid domain-containing protein</fullName>
    </recommendedName>
</protein>
<comment type="caution">
    <text evidence="3">The sequence shown here is derived from an EMBL/GenBank/DDBJ whole genome shotgun (WGS) entry which is preliminary data.</text>
</comment>
<accession>A0A4R2LKX8</accession>
<keyword evidence="4" id="KW-1185">Reference proteome</keyword>
<organism evidence="3 4">
    <name type="scientific">Frisingicoccus caecimuris</name>
    <dbReference type="NCBI Taxonomy" id="1796636"/>
    <lineage>
        <taxon>Bacteria</taxon>
        <taxon>Bacillati</taxon>
        <taxon>Bacillota</taxon>
        <taxon>Clostridia</taxon>
        <taxon>Lachnospirales</taxon>
        <taxon>Lachnospiraceae</taxon>
        <taxon>Frisingicoccus</taxon>
    </lineage>
</organism>
<sequence length="453" mass="51383">MEDNRKSFKFQLNIGFIVFIILFVYLTITIVANLMKDRISVCRVEEGQIVNSASFTGVCIRDEEVINASGNGYINFYVGEGDKVASAGNIYLLSSNPPQNNSTQDSENRTFSASAYSDIRDQITVFSKNYTDSQFSQVYSLSYNLQSLSTEMVSNAKIQDYQANTSGGQVIQTSGSGIVSYSYDGYENLSVETVTKEVLTDSTYEQHQVNPYTYIESGQPAYKLVHNHQWEIVIPLTSEQAAQLTDVSSVNLTFKKDNIETVSDFYIFQGSDGTYGVLTLNDYMVRYISERYIDIEIIFEEAHGLKIPTSALLTKDFYQIPIEYLIQDNRSYEEGFYCERTNENGETVADFRTTGIYYKDENYFYVSMDDFSLGDYIGKVNTGNEDERFRIGATGQLPGVYNVNKGYTQFEIVQILHKNSDYCIVTENLNYSVALYDNIVLNSETVSENQIVY</sequence>
<keyword evidence="1" id="KW-0472">Membrane</keyword>
<feature type="domain" description="RND related barrel-sandwich hybrid" evidence="2">
    <location>
        <begin position="63"/>
        <end position="224"/>
    </location>
</feature>
<name>A0A4R2LKX8_9FIRM</name>
<proteinExistence type="predicted"/>
<dbReference type="AlphaFoldDB" id="A0A4R2LKX8"/>
<evidence type="ECO:0000313" key="4">
    <source>
        <dbReference type="Proteomes" id="UP000295711"/>
    </source>
</evidence>